<reference evidence="1" key="2">
    <citation type="journal article" date="2024" name="Plant">
        <title>Genomic evolution and insights into agronomic trait innovations of Sesamum species.</title>
        <authorList>
            <person name="Miao H."/>
            <person name="Wang L."/>
            <person name="Qu L."/>
            <person name="Liu H."/>
            <person name="Sun Y."/>
            <person name="Le M."/>
            <person name="Wang Q."/>
            <person name="Wei S."/>
            <person name="Zheng Y."/>
            <person name="Lin W."/>
            <person name="Duan Y."/>
            <person name="Cao H."/>
            <person name="Xiong S."/>
            <person name="Wang X."/>
            <person name="Wei L."/>
            <person name="Li C."/>
            <person name="Ma Q."/>
            <person name="Ju M."/>
            <person name="Zhao R."/>
            <person name="Li G."/>
            <person name="Mu C."/>
            <person name="Tian Q."/>
            <person name="Mei H."/>
            <person name="Zhang T."/>
            <person name="Gao T."/>
            <person name="Zhang H."/>
        </authorList>
    </citation>
    <scope>NUCLEOTIDE SEQUENCE</scope>
    <source>
        <strain evidence="1">KEN1</strain>
    </source>
</reference>
<dbReference type="AlphaFoldDB" id="A0AAW2WUK9"/>
<evidence type="ECO:0008006" key="2">
    <source>
        <dbReference type="Google" id="ProtNLM"/>
    </source>
</evidence>
<comment type="caution">
    <text evidence="1">The sequence shown here is derived from an EMBL/GenBank/DDBJ whole genome shotgun (WGS) entry which is preliminary data.</text>
</comment>
<organism evidence="1">
    <name type="scientific">Sesamum latifolium</name>
    <dbReference type="NCBI Taxonomy" id="2727402"/>
    <lineage>
        <taxon>Eukaryota</taxon>
        <taxon>Viridiplantae</taxon>
        <taxon>Streptophyta</taxon>
        <taxon>Embryophyta</taxon>
        <taxon>Tracheophyta</taxon>
        <taxon>Spermatophyta</taxon>
        <taxon>Magnoliopsida</taxon>
        <taxon>eudicotyledons</taxon>
        <taxon>Gunneridae</taxon>
        <taxon>Pentapetalae</taxon>
        <taxon>asterids</taxon>
        <taxon>lamiids</taxon>
        <taxon>Lamiales</taxon>
        <taxon>Pedaliaceae</taxon>
        <taxon>Sesamum</taxon>
    </lineage>
</organism>
<proteinExistence type="predicted"/>
<evidence type="ECO:0000313" key="1">
    <source>
        <dbReference type="EMBL" id="KAL0445243.1"/>
    </source>
</evidence>
<protein>
    <recommendedName>
        <fullName evidence="2">Reverse transcriptase Ty1/copia-type domain-containing protein</fullName>
    </recommendedName>
</protein>
<gene>
    <name evidence="1" type="ORF">Slati_2247000</name>
</gene>
<accession>A0AAW2WUK9</accession>
<name>A0AAW2WUK9_9LAMI</name>
<dbReference type="EMBL" id="JACGWN010000007">
    <property type="protein sequence ID" value="KAL0445243.1"/>
    <property type="molecule type" value="Genomic_DNA"/>
</dbReference>
<sequence>MIRPSRRFLSRGTQRSWKKVFLQIAEGMRSYLRNQVKRLNRRMQHHLNLQFPLMVFQSSIDQHHHKHFDDVIRDYNFIKNEHDPCVYMKISGSSVAYLVLYAEDILLIGNDVKMLGNIKSWLSMQFFMKDTVRLPTSLASRSTEIDLEGCYD</sequence>
<reference evidence="1" key="1">
    <citation type="submission" date="2020-06" db="EMBL/GenBank/DDBJ databases">
        <authorList>
            <person name="Li T."/>
            <person name="Hu X."/>
            <person name="Zhang T."/>
            <person name="Song X."/>
            <person name="Zhang H."/>
            <person name="Dai N."/>
            <person name="Sheng W."/>
            <person name="Hou X."/>
            <person name="Wei L."/>
        </authorList>
    </citation>
    <scope>NUCLEOTIDE SEQUENCE</scope>
    <source>
        <strain evidence="1">KEN1</strain>
        <tissue evidence="1">Leaf</tissue>
    </source>
</reference>